<reference evidence="1" key="1">
    <citation type="submission" date="2023-06" db="EMBL/GenBank/DDBJ databases">
        <title>Robiginitalea aurantiacus sp. nov. and Algoriphagus sediminis sp. nov., isolated from coastal sediment.</title>
        <authorList>
            <person name="Zhou Z.Y."/>
            <person name="An J."/>
            <person name="Jia Y.W."/>
            <person name="Du Z.J."/>
        </authorList>
    </citation>
    <scope>NUCLEOTIDE SEQUENCE</scope>
    <source>
        <strain evidence="1">M39</strain>
    </source>
</reference>
<organism evidence="1 2">
    <name type="scientific">Robiginitalea aurantiaca</name>
    <dbReference type="NCBI Taxonomy" id="3056915"/>
    <lineage>
        <taxon>Bacteria</taxon>
        <taxon>Pseudomonadati</taxon>
        <taxon>Bacteroidota</taxon>
        <taxon>Flavobacteriia</taxon>
        <taxon>Flavobacteriales</taxon>
        <taxon>Flavobacteriaceae</taxon>
        <taxon>Robiginitalea</taxon>
    </lineage>
</organism>
<proteinExistence type="predicted"/>
<evidence type="ECO:0000313" key="2">
    <source>
        <dbReference type="Proteomes" id="UP001174839"/>
    </source>
</evidence>
<dbReference type="RefSeq" id="WP_289723474.1">
    <property type="nucleotide sequence ID" value="NZ_JAUDUY010000001.1"/>
</dbReference>
<comment type="caution">
    <text evidence="1">The sequence shown here is derived from an EMBL/GenBank/DDBJ whole genome shotgun (WGS) entry which is preliminary data.</text>
</comment>
<accession>A0ABT7WB15</accession>
<name>A0ABT7WB15_9FLAO</name>
<dbReference type="Proteomes" id="UP001174839">
    <property type="component" value="Unassembled WGS sequence"/>
</dbReference>
<dbReference type="EMBL" id="JAUDUY010000001">
    <property type="protein sequence ID" value="MDM9630111.1"/>
    <property type="molecule type" value="Genomic_DNA"/>
</dbReference>
<keyword evidence="2" id="KW-1185">Reference proteome</keyword>
<protein>
    <submittedName>
        <fullName evidence="1">Uncharacterized protein</fullName>
    </submittedName>
</protein>
<evidence type="ECO:0000313" key="1">
    <source>
        <dbReference type="EMBL" id="MDM9630111.1"/>
    </source>
</evidence>
<sequence>MKFIDHEIDLYWIHIQSGGTSSNKKIYPQALIRCYNGDDLVMQANFFKDGTKFPENHYDKRNKLVYLRYPLSMYPNILDLLRNEKPIYIRYSIELKQGFIRTGKEPVGEGDYDADFVNN</sequence>
<gene>
    <name evidence="1" type="ORF">QU605_01420</name>
</gene>